<evidence type="ECO:0000313" key="7">
    <source>
        <dbReference type="Proteomes" id="UP001476247"/>
    </source>
</evidence>
<dbReference type="Gene3D" id="1.10.630.10">
    <property type="entry name" value="Cytochrome P450"/>
    <property type="match status" value="1"/>
</dbReference>
<dbReference type="PRINTS" id="PR00463">
    <property type="entry name" value="EP450I"/>
</dbReference>
<accession>A0ABP9XUP6</accession>
<keyword evidence="7" id="KW-1185">Reference proteome</keyword>
<keyword evidence="4" id="KW-0503">Monooxygenase</keyword>
<evidence type="ECO:0000256" key="4">
    <source>
        <dbReference type="RuleBase" id="RU000461"/>
    </source>
</evidence>
<sequence>MEYISLPKLDKKNALPVASLAIAVSIVYTSYRMFLSNQEKKHTFKKIPIPGSAYPYIGHMMSLGELPGRTIQKWHKELGPIINLKMGIQNWIAVDDPVLAHKIFVTNGIDTSYRPHNAYAFNILCSGGKGVSFSQPNGRWKVTRSAILNLLSPKYIEKHIPTISSGSRKLVSDFIECTMREGGVNPYKYAQLFGMNNIFGALFGRTFPSVEDPEFIKLLHLAETITTCLALENDLPNYFPILSVYEYFFKSQDEQKRFLENEYYPFFRKFVKEAYEAEGSNFIKSLTEEGPKLSEDETMHVALDLIVAGTDTIPVSLFWIIAIMCHHPDVQKKVTTEIDDFIKLNKCLPSFHDRSQLPYCISTVKECMRFRPTTSLGLPHTTRRDILVDDYMIPKGSVIIPSMESMHMRSDVYAEPERFMPERFINNLKTMYSAANGKLEERDHYSFGWGRRICPAINFAEAEVFSAFIQVFSECYIEPASEIFPDLDSGVNLGIAVSPVSYKVKLIKRECVYT</sequence>
<dbReference type="InterPro" id="IPR002401">
    <property type="entry name" value="Cyt_P450_E_grp-I"/>
</dbReference>
<dbReference type="EMBL" id="BAABUJ010000010">
    <property type="protein sequence ID" value="GAA5798507.1"/>
    <property type="molecule type" value="Genomic_DNA"/>
</dbReference>
<organism evidence="6 7">
    <name type="scientific">Helicostylum pulchrum</name>
    <dbReference type="NCBI Taxonomy" id="562976"/>
    <lineage>
        <taxon>Eukaryota</taxon>
        <taxon>Fungi</taxon>
        <taxon>Fungi incertae sedis</taxon>
        <taxon>Mucoromycota</taxon>
        <taxon>Mucoromycotina</taxon>
        <taxon>Mucoromycetes</taxon>
        <taxon>Mucorales</taxon>
        <taxon>Mucorineae</taxon>
        <taxon>Mucoraceae</taxon>
        <taxon>Helicostylum</taxon>
    </lineage>
</organism>
<dbReference type="PANTHER" id="PTHR46300:SF11">
    <property type="entry name" value="OXIDOREDUCTASE, PUTATIVE-RELATED"/>
    <property type="match status" value="1"/>
</dbReference>
<dbReference type="PANTHER" id="PTHR46300">
    <property type="entry name" value="P450, PUTATIVE (EUROFUNG)-RELATED-RELATED"/>
    <property type="match status" value="1"/>
</dbReference>
<comment type="similarity">
    <text evidence="4">Belongs to the cytochrome P450 family.</text>
</comment>
<keyword evidence="5" id="KW-0472">Membrane</keyword>
<keyword evidence="4" id="KW-0349">Heme</keyword>
<dbReference type="Proteomes" id="UP001476247">
    <property type="component" value="Unassembled WGS sequence"/>
</dbReference>
<gene>
    <name evidence="6" type="ORF">HPULCUR_003911</name>
</gene>
<keyword evidence="1 4" id="KW-0479">Metal-binding</keyword>
<evidence type="ECO:0000256" key="2">
    <source>
        <dbReference type="ARBA" id="ARBA00023002"/>
    </source>
</evidence>
<evidence type="ECO:0000256" key="1">
    <source>
        <dbReference type="ARBA" id="ARBA00022723"/>
    </source>
</evidence>
<name>A0ABP9XUP6_9FUNG</name>
<dbReference type="Pfam" id="PF00067">
    <property type="entry name" value="p450"/>
    <property type="match status" value="1"/>
</dbReference>
<keyword evidence="3 4" id="KW-0408">Iron</keyword>
<keyword evidence="5" id="KW-0812">Transmembrane</keyword>
<evidence type="ECO:0000256" key="3">
    <source>
        <dbReference type="ARBA" id="ARBA00023004"/>
    </source>
</evidence>
<keyword evidence="2 4" id="KW-0560">Oxidoreductase</keyword>
<protein>
    <recommendedName>
        <fullName evidence="8">Cytochrome P450</fullName>
    </recommendedName>
</protein>
<dbReference type="SUPFAM" id="SSF48264">
    <property type="entry name" value="Cytochrome P450"/>
    <property type="match status" value="1"/>
</dbReference>
<evidence type="ECO:0008006" key="8">
    <source>
        <dbReference type="Google" id="ProtNLM"/>
    </source>
</evidence>
<dbReference type="PROSITE" id="PS00086">
    <property type="entry name" value="CYTOCHROME_P450"/>
    <property type="match status" value="1"/>
</dbReference>
<evidence type="ECO:0000313" key="6">
    <source>
        <dbReference type="EMBL" id="GAA5798507.1"/>
    </source>
</evidence>
<keyword evidence="5" id="KW-1133">Transmembrane helix</keyword>
<dbReference type="InterPro" id="IPR001128">
    <property type="entry name" value="Cyt_P450"/>
</dbReference>
<dbReference type="InterPro" id="IPR036396">
    <property type="entry name" value="Cyt_P450_sf"/>
</dbReference>
<evidence type="ECO:0000256" key="5">
    <source>
        <dbReference type="SAM" id="Phobius"/>
    </source>
</evidence>
<feature type="transmembrane region" description="Helical" evidence="5">
    <location>
        <begin position="15"/>
        <end position="35"/>
    </location>
</feature>
<proteinExistence type="inferred from homology"/>
<dbReference type="InterPro" id="IPR017972">
    <property type="entry name" value="Cyt_P450_CS"/>
</dbReference>
<reference evidence="6 7" key="1">
    <citation type="submission" date="2024-04" db="EMBL/GenBank/DDBJ databases">
        <title>genome sequences of Mucor flavus KT1a and Helicostylum pulchrum KT1b strains isolation_sourced from the surface of a dry-aged beef.</title>
        <authorList>
            <person name="Toyotome T."/>
            <person name="Hosono M."/>
            <person name="Torimaru M."/>
            <person name="Fukuda K."/>
            <person name="Mikami N."/>
        </authorList>
    </citation>
    <scope>NUCLEOTIDE SEQUENCE [LARGE SCALE GENOMIC DNA]</scope>
    <source>
        <strain evidence="6 7">KT1b</strain>
    </source>
</reference>
<dbReference type="PRINTS" id="PR00385">
    <property type="entry name" value="P450"/>
</dbReference>
<comment type="caution">
    <text evidence="6">The sequence shown here is derived from an EMBL/GenBank/DDBJ whole genome shotgun (WGS) entry which is preliminary data.</text>
</comment>
<dbReference type="InterPro" id="IPR050364">
    <property type="entry name" value="Cytochrome_P450_fung"/>
</dbReference>